<accession>A0A0F9L1C0</accession>
<feature type="transmembrane region" description="Helical" evidence="1">
    <location>
        <begin position="41"/>
        <end position="60"/>
    </location>
</feature>
<dbReference type="AlphaFoldDB" id="A0A0F9L1C0"/>
<gene>
    <name evidence="2" type="ORF">LCGC14_1335560</name>
</gene>
<evidence type="ECO:0000313" key="2">
    <source>
        <dbReference type="EMBL" id="KKM80861.1"/>
    </source>
</evidence>
<reference evidence="2" key="1">
    <citation type="journal article" date="2015" name="Nature">
        <title>Complex archaea that bridge the gap between prokaryotes and eukaryotes.</title>
        <authorList>
            <person name="Spang A."/>
            <person name="Saw J.H."/>
            <person name="Jorgensen S.L."/>
            <person name="Zaremba-Niedzwiedzka K."/>
            <person name="Martijn J."/>
            <person name="Lind A.E."/>
            <person name="van Eijk R."/>
            <person name="Schleper C."/>
            <person name="Guy L."/>
            <person name="Ettema T.J."/>
        </authorList>
    </citation>
    <scope>NUCLEOTIDE SEQUENCE</scope>
</reference>
<name>A0A0F9L1C0_9ZZZZ</name>
<comment type="caution">
    <text evidence="2">The sequence shown here is derived from an EMBL/GenBank/DDBJ whole genome shotgun (WGS) entry which is preliminary data.</text>
</comment>
<keyword evidence="1" id="KW-0812">Transmembrane</keyword>
<organism evidence="2">
    <name type="scientific">marine sediment metagenome</name>
    <dbReference type="NCBI Taxonomy" id="412755"/>
    <lineage>
        <taxon>unclassified sequences</taxon>
        <taxon>metagenomes</taxon>
        <taxon>ecological metagenomes</taxon>
    </lineage>
</organism>
<feature type="non-terminal residue" evidence="2">
    <location>
        <position position="914"/>
    </location>
</feature>
<sequence length="914" mass="97910">MFGGLDNECKKKLEKGNIFKLEFLHKNSPHKPKMNKKSKSILSVSLIVFFVLIFSVYLIVSAVTDLTSGTTGILEGFGIAGIEVSEIKIESTSHGEIKIEPGKVEVVGSTELDYDKINIFESKTNLNHDSIKQLINLSDLSEVGFSGTLTFTQTILIDYNKVRWNGTEYLLTTTPVIFGSWNDTETGDLIVPNIFMDDKYNKRINYKDIAEKGGYATAFEGGGANSGKYFVELIIENISAISLQDFFVDPGYVNQTDGFSISSAGANDAHGLTFDSTDNSFWVSDSIDDFIYHFNSAGVNQSDGFSVSSAIADTLLGLTFDSTDNSFWASDITYDFIYHFNSAGVNQSDGFSISSSGANDVRGLAFDSRDNSFWAPDTGDGFVYHFNSAGVNQSDGFNTSLAGSTYPTGLAFDSRDNSFWLIDAPDSFIYHFNSAGVNQSDGFSVSSAGIGAGAASGLTFDSTDNSFWALDTTDDFIYHFADTTNPSITSLLESPSDPATYTYTQNYQFNATVTDSYLQAIKLEFDGTNYTASNIGGDIYNITRKNLAAGTYNYRWYANDTSGNSNNTETGSYTINKANPSSNMAISGTTPIEYPTTSDFSPSETNTGDGGCSYSMDKSNKVYGVTTWTFNYSTSGCTNYSAGSVTKNLVVNINSSLVLGISGTTPITYGTSTNVAGSDCPSQLSCSLDIPNKVYGVGVSPVTFNYSSSGNTNYSAVSITKAITINKATPTGSVSGTSPITYGTAGNVEGTESNSGDGGVTYQLFRNDILVSNPDTTVLTAGNYNYIYNTTGGENYTASASLDTFSLTVDKDVPSGSLTTSTSWTIESGTEVIVGLSESNSVDGDVTYIVYRDGVSKGTGETWTPAVGSYNYLLNTTGGTNWTANASMDTETLTVQDTIKPIISIAYPANTTYA</sequence>
<keyword evidence="1" id="KW-1133">Transmembrane helix</keyword>
<evidence type="ECO:0000256" key="1">
    <source>
        <dbReference type="SAM" id="Phobius"/>
    </source>
</evidence>
<keyword evidence="1" id="KW-0472">Membrane</keyword>
<protein>
    <submittedName>
        <fullName evidence="2">Uncharacterized protein</fullName>
    </submittedName>
</protein>
<proteinExistence type="predicted"/>
<dbReference type="SUPFAM" id="SSF63829">
    <property type="entry name" value="Calcium-dependent phosphotriesterase"/>
    <property type="match status" value="1"/>
</dbReference>
<dbReference type="EMBL" id="LAZR01008116">
    <property type="protein sequence ID" value="KKM80861.1"/>
    <property type="molecule type" value="Genomic_DNA"/>
</dbReference>